<feature type="region of interest" description="Disordered" evidence="8">
    <location>
        <begin position="224"/>
        <end position="245"/>
    </location>
</feature>
<dbReference type="GO" id="GO:0000156">
    <property type="term" value="F:phosphorelay response regulator activity"/>
    <property type="evidence" value="ECO:0007669"/>
    <property type="project" value="TreeGrafter"/>
</dbReference>
<keyword evidence="3" id="KW-0805">Transcription regulation</keyword>
<dbReference type="EMBL" id="CP159872">
    <property type="protein sequence ID" value="XCM83424.1"/>
    <property type="molecule type" value="Genomic_DNA"/>
</dbReference>
<dbReference type="Gene3D" id="3.40.50.2300">
    <property type="match status" value="1"/>
</dbReference>
<dbReference type="Gene3D" id="1.10.10.10">
    <property type="entry name" value="Winged helix-like DNA-binding domain superfamily/Winged helix DNA-binding domain"/>
    <property type="match status" value="1"/>
</dbReference>
<dbReference type="GO" id="GO:0006355">
    <property type="term" value="P:regulation of DNA-templated transcription"/>
    <property type="evidence" value="ECO:0007669"/>
    <property type="project" value="InterPro"/>
</dbReference>
<organism evidence="11">
    <name type="scientific">Kitasatospora camelliae</name>
    <dbReference type="NCBI Taxonomy" id="3156397"/>
    <lineage>
        <taxon>Bacteria</taxon>
        <taxon>Bacillati</taxon>
        <taxon>Actinomycetota</taxon>
        <taxon>Actinomycetes</taxon>
        <taxon>Kitasatosporales</taxon>
        <taxon>Streptomycetaceae</taxon>
        <taxon>Kitasatospora</taxon>
    </lineage>
</organism>
<sequence length="245" mass="26709">MTDSRGLVLIVEDERHIADVQRLYLTREGFGVHVETDGTAGLAAARRMSPAAIVLDIGLPGLDGIAFCRALREADDWTPVLLVTARGEEADRILGLELGADDYLTKPFSPRELVARVKTVLRRAYGPPTRAAGTLGRISLDPATRTVRRDGAPVDLTATEFNLLAHLLRHPGQVFTREQLLAQVWGYARYRDTRMVDVFVSQLRAKLGEASCIRTVRGVGYSAAAEQGLDGSPDGSSERSSDRGR</sequence>
<dbReference type="SUPFAM" id="SSF46894">
    <property type="entry name" value="C-terminal effector domain of the bipartite response regulators"/>
    <property type="match status" value="1"/>
</dbReference>
<dbReference type="SMART" id="SM00862">
    <property type="entry name" value="Trans_reg_C"/>
    <property type="match status" value="1"/>
</dbReference>
<dbReference type="InterPro" id="IPR011006">
    <property type="entry name" value="CheY-like_superfamily"/>
</dbReference>
<dbReference type="InterPro" id="IPR001867">
    <property type="entry name" value="OmpR/PhoB-type_DNA-bd"/>
</dbReference>
<dbReference type="PROSITE" id="PS50110">
    <property type="entry name" value="RESPONSE_REGULATORY"/>
    <property type="match status" value="1"/>
</dbReference>
<evidence type="ECO:0000256" key="6">
    <source>
        <dbReference type="PROSITE-ProRule" id="PRU00169"/>
    </source>
</evidence>
<feature type="domain" description="Response regulatory" evidence="9">
    <location>
        <begin position="7"/>
        <end position="121"/>
    </location>
</feature>
<keyword evidence="5" id="KW-0804">Transcription</keyword>
<dbReference type="SUPFAM" id="SSF52172">
    <property type="entry name" value="CheY-like"/>
    <property type="match status" value="1"/>
</dbReference>
<evidence type="ECO:0000256" key="3">
    <source>
        <dbReference type="ARBA" id="ARBA00023015"/>
    </source>
</evidence>
<dbReference type="InterPro" id="IPR001789">
    <property type="entry name" value="Sig_transdc_resp-reg_receiver"/>
</dbReference>
<keyword evidence="2" id="KW-0902">Two-component regulatory system</keyword>
<name>A0AAU8K5Y6_9ACTN</name>
<dbReference type="GO" id="GO:0005829">
    <property type="term" value="C:cytosol"/>
    <property type="evidence" value="ECO:0007669"/>
    <property type="project" value="TreeGrafter"/>
</dbReference>
<evidence type="ECO:0000256" key="2">
    <source>
        <dbReference type="ARBA" id="ARBA00023012"/>
    </source>
</evidence>
<keyword evidence="1 6" id="KW-0597">Phosphoprotein</keyword>
<dbReference type="AlphaFoldDB" id="A0AAU8K5Y6"/>
<dbReference type="InterPro" id="IPR039420">
    <property type="entry name" value="WalR-like"/>
</dbReference>
<feature type="compositionally biased region" description="Basic and acidic residues" evidence="8">
    <location>
        <begin position="236"/>
        <end position="245"/>
    </location>
</feature>
<feature type="DNA-binding region" description="OmpR/PhoB-type" evidence="7">
    <location>
        <begin position="130"/>
        <end position="225"/>
    </location>
</feature>
<dbReference type="GO" id="GO:0032993">
    <property type="term" value="C:protein-DNA complex"/>
    <property type="evidence" value="ECO:0007669"/>
    <property type="project" value="TreeGrafter"/>
</dbReference>
<reference evidence="11" key="1">
    <citation type="submission" date="2024-06" db="EMBL/GenBank/DDBJ databases">
        <title>The genome sequences of Kitasatospora sp. strain HUAS MG31.</title>
        <authorList>
            <person name="Mo P."/>
        </authorList>
    </citation>
    <scope>NUCLEOTIDE SEQUENCE</scope>
    <source>
        <strain evidence="11">HUAS MG31</strain>
    </source>
</reference>
<gene>
    <name evidence="11" type="ORF">ABWK59_33125</name>
</gene>
<protein>
    <submittedName>
        <fullName evidence="11">Response regulator transcription factor</fullName>
    </submittedName>
</protein>
<feature type="domain" description="OmpR/PhoB-type" evidence="10">
    <location>
        <begin position="130"/>
        <end position="225"/>
    </location>
</feature>
<evidence type="ECO:0000256" key="8">
    <source>
        <dbReference type="SAM" id="MobiDB-lite"/>
    </source>
</evidence>
<dbReference type="GO" id="GO:0000976">
    <property type="term" value="F:transcription cis-regulatory region binding"/>
    <property type="evidence" value="ECO:0007669"/>
    <property type="project" value="TreeGrafter"/>
</dbReference>
<feature type="modified residue" description="4-aspartylphosphate" evidence="6">
    <location>
        <position position="56"/>
    </location>
</feature>
<dbReference type="SMART" id="SM00448">
    <property type="entry name" value="REC"/>
    <property type="match status" value="1"/>
</dbReference>
<dbReference type="PROSITE" id="PS51755">
    <property type="entry name" value="OMPR_PHOB"/>
    <property type="match status" value="1"/>
</dbReference>
<proteinExistence type="predicted"/>
<dbReference type="RefSeq" id="WP_354644360.1">
    <property type="nucleotide sequence ID" value="NZ_CP159872.1"/>
</dbReference>
<evidence type="ECO:0000313" key="11">
    <source>
        <dbReference type="EMBL" id="XCM83424.1"/>
    </source>
</evidence>
<dbReference type="PANTHER" id="PTHR48111">
    <property type="entry name" value="REGULATOR OF RPOS"/>
    <property type="match status" value="1"/>
</dbReference>
<evidence type="ECO:0000259" key="9">
    <source>
        <dbReference type="PROSITE" id="PS50110"/>
    </source>
</evidence>
<dbReference type="Pfam" id="PF00486">
    <property type="entry name" value="Trans_reg_C"/>
    <property type="match status" value="1"/>
</dbReference>
<evidence type="ECO:0000256" key="5">
    <source>
        <dbReference type="ARBA" id="ARBA00023163"/>
    </source>
</evidence>
<evidence type="ECO:0000259" key="10">
    <source>
        <dbReference type="PROSITE" id="PS51755"/>
    </source>
</evidence>
<dbReference type="PANTHER" id="PTHR48111:SF4">
    <property type="entry name" value="DNA-BINDING DUAL TRANSCRIPTIONAL REGULATOR OMPR"/>
    <property type="match status" value="1"/>
</dbReference>
<dbReference type="KEGG" id="kcm:ABWK59_33125"/>
<keyword evidence="4 7" id="KW-0238">DNA-binding</keyword>
<evidence type="ECO:0000256" key="7">
    <source>
        <dbReference type="PROSITE-ProRule" id="PRU01091"/>
    </source>
</evidence>
<dbReference type="Gene3D" id="6.10.250.690">
    <property type="match status" value="1"/>
</dbReference>
<evidence type="ECO:0000256" key="1">
    <source>
        <dbReference type="ARBA" id="ARBA00022553"/>
    </source>
</evidence>
<dbReference type="CDD" id="cd00383">
    <property type="entry name" value="trans_reg_C"/>
    <property type="match status" value="1"/>
</dbReference>
<dbReference type="Pfam" id="PF00072">
    <property type="entry name" value="Response_reg"/>
    <property type="match status" value="1"/>
</dbReference>
<accession>A0AAU8K5Y6</accession>
<dbReference type="FunFam" id="1.10.10.10:FF:000018">
    <property type="entry name" value="DNA-binding response regulator ResD"/>
    <property type="match status" value="1"/>
</dbReference>
<evidence type="ECO:0000256" key="4">
    <source>
        <dbReference type="ARBA" id="ARBA00023125"/>
    </source>
</evidence>
<dbReference type="InterPro" id="IPR036388">
    <property type="entry name" value="WH-like_DNA-bd_sf"/>
</dbReference>
<dbReference type="InterPro" id="IPR016032">
    <property type="entry name" value="Sig_transdc_resp-reg_C-effctor"/>
</dbReference>